<dbReference type="KEGG" id="vbo:CKY39_20875"/>
<accession>A0A250DLZ6</accession>
<dbReference type="AlphaFoldDB" id="A0A250DLZ6"/>
<protein>
    <submittedName>
        <fullName evidence="1">Uncharacterized protein</fullName>
    </submittedName>
</protein>
<reference evidence="1 2" key="1">
    <citation type="submission" date="2017-09" db="EMBL/GenBank/DDBJ databases">
        <title>The diverse metabolic capabilities of V. boronicumulans make it an excellent choice for continued studies on novel biodegradation.</title>
        <authorList>
            <person name="Sun S."/>
        </authorList>
    </citation>
    <scope>NUCLEOTIDE SEQUENCE [LARGE SCALE GENOMIC DNA]</scope>
    <source>
        <strain evidence="1 2">J1</strain>
    </source>
</reference>
<sequence length="169" mass="19073">MTVVAETLRMATLQRLGASAPLVQLAMGECLHEVFRTVCLGPAFLAYHGARAPDGPPWVPLWDRGSRVTGLRAHPDGLEFVEFSVEDPRAFERIALTEQGFWVTRFDVLYENDVPESVLHEAARRVGFRYLDQHLAAREEAEERLSTFSDHRLWLQGLVADIDRQASEA</sequence>
<dbReference type="EMBL" id="CP023284">
    <property type="protein sequence ID" value="ATA55398.1"/>
    <property type="molecule type" value="Genomic_DNA"/>
</dbReference>
<evidence type="ECO:0000313" key="1">
    <source>
        <dbReference type="EMBL" id="ATA55398.1"/>
    </source>
</evidence>
<evidence type="ECO:0000313" key="2">
    <source>
        <dbReference type="Proteomes" id="UP000217154"/>
    </source>
</evidence>
<proteinExistence type="predicted"/>
<dbReference type="RefSeq" id="WP_095745768.1">
    <property type="nucleotide sequence ID" value="NZ_CP023284.1"/>
</dbReference>
<name>A0A250DLZ6_9BURK</name>
<organism evidence="1 2">
    <name type="scientific">Variovorax boronicumulans</name>
    <dbReference type="NCBI Taxonomy" id="436515"/>
    <lineage>
        <taxon>Bacteria</taxon>
        <taxon>Pseudomonadati</taxon>
        <taxon>Pseudomonadota</taxon>
        <taxon>Betaproteobacteria</taxon>
        <taxon>Burkholderiales</taxon>
        <taxon>Comamonadaceae</taxon>
        <taxon>Variovorax</taxon>
    </lineage>
</organism>
<dbReference type="Proteomes" id="UP000217154">
    <property type="component" value="Chromosome"/>
</dbReference>
<gene>
    <name evidence="1" type="ORF">CKY39_20875</name>
</gene>